<feature type="chain" id="PRO_5037413449" evidence="1">
    <location>
        <begin position="23"/>
        <end position="68"/>
    </location>
</feature>
<feature type="signal peptide" evidence="1">
    <location>
        <begin position="1"/>
        <end position="22"/>
    </location>
</feature>
<protein>
    <submittedName>
        <fullName evidence="3">Uncharacterized protein</fullName>
    </submittedName>
</protein>
<evidence type="ECO:0000313" key="2">
    <source>
        <dbReference type="Proteomes" id="UP000887540"/>
    </source>
</evidence>
<dbReference type="WBParaSite" id="ACRNAN_scaffold4794.g9668.t1">
    <property type="protein sequence ID" value="ACRNAN_scaffold4794.g9668.t1"/>
    <property type="gene ID" value="ACRNAN_scaffold4794.g9668"/>
</dbReference>
<keyword evidence="1" id="KW-0732">Signal</keyword>
<evidence type="ECO:0000256" key="1">
    <source>
        <dbReference type="SAM" id="SignalP"/>
    </source>
</evidence>
<accession>A0A914E1A2</accession>
<evidence type="ECO:0000313" key="3">
    <source>
        <dbReference type="WBParaSite" id="ACRNAN_scaffold4794.g9668.t1"/>
    </source>
</evidence>
<name>A0A914E1A2_9BILA</name>
<reference evidence="3" key="1">
    <citation type="submission" date="2022-11" db="UniProtKB">
        <authorList>
            <consortium name="WormBaseParasite"/>
        </authorList>
    </citation>
    <scope>IDENTIFICATION</scope>
</reference>
<sequence>MVCGRLFVIAIFVLCLVSMTESRPKHCIIETNQGLFEKGVCINWGHIPACSAERHIDPYNSYCWNPAD</sequence>
<dbReference type="AlphaFoldDB" id="A0A914E1A2"/>
<dbReference type="Proteomes" id="UP000887540">
    <property type="component" value="Unplaced"/>
</dbReference>
<keyword evidence="2" id="KW-1185">Reference proteome</keyword>
<organism evidence="2 3">
    <name type="scientific">Acrobeloides nanus</name>
    <dbReference type="NCBI Taxonomy" id="290746"/>
    <lineage>
        <taxon>Eukaryota</taxon>
        <taxon>Metazoa</taxon>
        <taxon>Ecdysozoa</taxon>
        <taxon>Nematoda</taxon>
        <taxon>Chromadorea</taxon>
        <taxon>Rhabditida</taxon>
        <taxon>Tylenchina</taxon>
        <taxon>Cephalobomorpha</taxon>
        <taxon>Cephaloboidea</taxon>
        <taxon>Cephalobidae</taxon>
        <taxon>Acrobeloides</taxon>
    </lineage>
</organism>
<proteinExistence type="predicted"/>